<name>A0A9Q1R8W1_9SOLA</name>
<dbReference type="OrthoDB" id="2133778at2759"/>
<feature type="transmembrane region" description="Helical" evidence="8">
    <location>
        <begin position="293"/>
        <end position="313"/>
    </location>
</feature>
<keyword evidence="3" id="KW-0813">Transport</keyword>
<evidence type="ECO:0008006" key="11">
    <source>
        <dbReference type="Google" id="ProtNLM"/>
    </source>
</evidence>
<comment type="similarity">
    <text evidence="2">Belongs to the auxin efflux carrier (TC 2.A.69.1) family.</text>
</comment>
<feature type="transmembrane region" description="Helical" evidence="8">
    <location>
        <begin position="102"/>
        <end position="121"/>
    </location>
</feature>
<dbReference type="PANTHER" id="PTHR31752">
    <property type="entry name" value="AUXIN EFFLUX CARRIER COMPONENT 1B-RELATED"/>
    <property type="match status" value="1"/>
</dbReference>
<evidence type="ECO:0000313" key="10">
    <source>
        <dbReference type="Proteomes" id="UP001152561"/>
    </source>
</evidence>
<dbReference type="GO" id="GO:0005886">
    <property type="term" value="C:plasma membrane"/>
    <property type="evidence" value="ECO:0007669"/>
    <property type="project" value="TreeGrafter"/>
</dbReference>
<comment type="subcellular location">
    <subcellularLocation>
        <location evidence="1">Membrane</location>
        <topology evidence="1">Multi-pass membrane protein</topology>
    </subcellularLocation>
</comment>
<sequence>MIGWADIYKVVEAMAPLYVALGLGYGSVKWWHKLNAEHCDAINRLNYFFVLPFFTFDFISQVNPYKMNYLFICGDLIAKAIIGFVLTLWANFYSKGDFSWSITSFSFCSLTNALVMGIPVLHAMSPQVGVDLVIQSLAIQFLIWSIIIQFMMELRNAKNEIMACDDANQDLEGHNNATFSGTKTPSLGSVMKVVWTKLSRNPNFYACFLGIMWSLIADRWHFGLPNIVKECISIMSKAGSGIGMFTIGVFVAMQQKILAGGTGVIIFGLVLRFLVGPATMTIGSFIVGLHGNVLRAAILQAALPPGIASFVLAKEYGVHPDIVSAVVIIGILVSLPIMIAYYAISELTH</sequence>
<keyword evidence="7" id="KW-0927">Auxin signaling pathway</keyword>
<dbReference type="Pfam" id="PF03547">
    <property type="entry name" value="Mem_trans"/>
    <property type="match status" value="1"/>
</dbReference>
<keyword evidence="4 8" id="KW-0812">Transmembrane</keyword>
<dbReference type="InterPro" id="IPR004776">
    <property type="entry name" value="Mem_transp_PIN-like"/>
</dbReference>
<dbReference type="EMBL" id="JAJAGQ010000014">
    <property type="protein sequence ID" value="KAJ8543665.1"/>
    <property type="molecule type" value="Genomic_DNA"/>
</dbReference>
<dbReference type="InterPro" id="IPR051107">
    <property type="entry name" value="Auxin_Efflux_Carrier"/>
</dbReference>
<feature type="transmembrane region" description="Helical" evidence="8">
    <location>
        <begin position="264"/>
        <end position="287"/>
    </location>
</feature>
<dbReference type="PANTHER" id="PTHR31752:SF52">
    <property type="entry name" value="AUXIN EFFLUX CARRIER COMPONENT 8"/>
    <property type="match status" value="1"/>
</dbReference>
<proteinExistence type="inferred from homology"/>
<evidence type="ECO:0000256" key="3">
    <source>
        <dbReference type="ARBA" id="ARBA00022448"/>
    </source>
</evidence>
<evidence type="ECO:0000256" key="4">
    <source>
        <dbReference type="ARBA" id="ARBA00022692"/>
    </source>
</evidence>
<gene>
    <name evidence="9" type="ORF">K7X08_025283</name>
</gene>
<feature type="transmembrane region" description="Helical" evidence="8">
    <location>
        <begin position="69"/>
        <end position="90"/>
    </location>
</feature>
<keyword evidence="5 8" id="KW-1133">Transmembrane helix</keyword>
<organism evidence="9 10">
    <name type="scientific">Anisodus acutangulus</name>
    <dbReference type="NCBI Taxonomy" id="402998"/>
    <lineage>
        <taxon>Eukaryota</taxon>
        <taxon>Viridiplantae</taxon>
        <taxon>Streptophyta</taxon>
        <taxon>Embryophyta</taxon>
        <taxon>Tracheophyta</taxon>
        <taxon>Spermatophyta</taxon>
        <taxon>Magnoliopsida</taxon>
        <taxon>eudicotyledons</taxon>
        <taxon>Gunneridae</taxon>
        <taxon>Pentapetalae</taxon>
        <taxon>asterids</taxon>
        <taxon>lamiids</taxon>
        <taxon>Solanales</taxon>
        <taxon>Solanaceae</taxon>
        <taxon>Solanoideae</taxon>
        <taxon>Hyoscyameae</taxon>
        <taxon>Anisodus</taxon>
    </lineage>
</organism>
<accession>A0A9Q1R8W1</accession>
<evidence type="ECO:0000256" key="6">
    <source>
        <dbReference type="ARBA" id="ARBA00023136"/>
    </source>
</evidence>
<dbReference type="GO" id="GO:0009734">
    <property type="term" value="P:auxin-activated signaling pathway"/>
    <property type="evidence" value="ECO:0007669"/>
    <property type="project" value="UniProtKB-KW"/>
</dbReference>
<protein>
    <recommendedName>
        <fullName evidence="11">Auxin efflux carrier component</fullName>
    </recommendedName>
</protein>
<evidence type="ECO:0000256" key="1">
    <source>
        <dbReference type="ARBA" id="ARBA00004141"/>
    </source>
</evidence>
<dbReference type="AlphaFoldDB" id="A0A9Q1R8W1"/>
<evidence type="ECO:0000256" key="5">
    <source>
        <dbReference type="ARBA" id="ARBA00022989"/>
    </source>
</evidence>
<feature type="transmembrane region" description="Helical" evidence="8">
    <location>
        <begin position="44"/>
        <end position="63"/>
    </location>
</feature>
<keyword evidence="6 8" id="KW-0472">Membrane</keyword>
<comment type="caution">
    <text evidence="9">The sequence shown here is derived from an EMBL/GenBank/DDBJ whole genome shotgun (WGS) entry which is preliminary data.</text>
</comment>
<dbReference type="Proteomes" id="UP001152561">
    <property type="component" value="Unassembled WGS sequence"/>
</dbReference>
<reference evidence="10" key="1">
    <citation type="journal article" date="2023" name="Proc. Natl. Acad. Sci. U.S.A.">
        <title>Genomic and structural basis for evolution of tropane alkaloid biosynthesis.</title>
        <authorList>
            <person name="Wanga Y.-J."/>
            <person name="Taina T."/>
            <person name="Yua J.-Y."/>
            <person name="Lia J."/>
            <person name="Xua B."/>
            <person name="Chenc J."/>
            <person name="D'Auriad J.C."/>
            <person name="Huanga J.-P."/>
            <person name="Huanga S.-X."/>
        </authorList>
    </citation>
    <scope>NUCLEOTIDE SEQUENCE [LARGE SCALE GENOMIC DNA]</scope>
    <source>
        <strain evidence="10">cv. KIB-2019</strain>
    </source>
</reference>
<dbReference type="GO" id="GO:0005783">
    <property type="term" value="C:endoplasmic reticulum"/>
    <property type="evidence" value="ECO:0007669"/>
    <property type="project" value="TreeGrafter"/>
</dbReference>
<evidence type="ECO:0000256" key="2">
    <source>
        <dbReference type="ARBA" id="ARBA00009177"/>
    </source>
</evidence>
<dbReference type="GO" id="GO:0010329">
    <property type="term" value="F:auxin efflux transmembrane transporter activity"/>
    <property type="evidence" value="ECO:0007669"/>
    <property type="project" value="TreeGrafter"/>
</dbReference>
<feature type="transmembrane region" description="Helical" evidence="8">
    <location>
        <begin position="13"/>
        <end position="32"/>
    </location>
</feature>
<evidence type="ECO:0000256" key="7">
    <source>
        <dbReference type="ARBA" id="ARBA00023294"/>
    </source>
</evidence>
<feature type="transmembrane region" description="Helical" evidence="8">
    <location>
        <begin position="325"/>
        <end position="344"/>
    </location>
</feature>
<keyword evidence="10" id="KW-1185">Reference proteome</keyword>
<feature type="transmembrane region" description="Helical" evidence="8">
    <location>
        <begin position="204"/>
        <end position="222"/>
    </location>
</feature>
<feature type="transmembrane region" description="Helical" evidence="8">
    <location>
        <begin position="234"/>
        <end position="252"/>
    </location>
</feature>
<dbReference type="GO" id="GO:0009926">
    <property type="term" value="P:auxin polar transport"/>
    <property type="evidence" value="ECO:0007669"/>
    <property type="project" value="TreeGrafter"/>
</dbReference>
<evidence type="ECO:0000256" key="8">
    <source>
        <dbReference type="SAM" id="Phobius"/>
    </source>
</evidence>
<feature type="transmembrane region" description="Helical" evidence="8">
    <location>
        <begin position="133"/>
        <end position="152"/>
    </location>
</feature>
<evidence type="ECO:0000313" key="9">
    <source>
        <dbReference type="EMBL" id="KAJ8543665.1"/>
    </source>
</evidence>